<reference evidence="1" key="1">
    <citation type="submission" date="2014-09" db="EMBL/GenBank/DDBJ databases">
        <authorList>
            <person name="Magalhaes I.L.F."/>
            <person name="Oliveira U."/>
            <person name="Santos F.R."/>
            <person name="Vidigal T.H.D.A."/>
            <person name="Brescovit A.D."/>
            <person name="Santos A.J."/>
        </authorList>
    </citation>
    <scope>NUCLEOTIDE SEQUENCE</scope>
    <source>
        <tissue evidence="1">Shoot tissue taken approximately 20 cm above the soil surface</tissue>
    </source>
</reference>
<name>A0A0A9LUD0_ARUDO</name>
<sequence>MPRIGSIECFSQALTNRRFSSSV</sequence>
<reference evidence="1" key="2">
    <citation type="journal article" date="2015" name="Data Brief">
        <title>Shoot transcriptome of the giant reed, Arundo donax.</title>
        <authorList>
            <person name="Barrero R.A."/>
            <person name="Guerrero F.D."/>
            <person name="Moolhuijzen P."/>
            <person name="Goolsby J.A."/>
            <person name="Tidwell J."/>
            <person name="Bellgard S.E."/>
            <person name="Bellgard M.I."/>
        </authorList>
    </citation>
    <scope>NUCLEOTIDE SEQUENCE</scope>
    <source>
        <tissue evidence="1">Shoot tissue taken approximately 20 cm above the soil surface</tissue>
    </source>
</reference>
<protein>
    <submittedName>
        <fullName evidence="1">Uncharacterized protein</fullName>
    </submittedName>
</protein>
<dbReference type="EMBL" id="GBRH01172517">
    <property type="protein sequence ID" value="JAE25379.1"/>
    <property type="molecule type" value="Transcribed_RNA"/>
</dbReference>
<proteinExistence type="predicted"/>
<organism evidence="1">
    <name type="scientific">Arundo donax</name>
    <name type="common">Giant reed</name>
    <name type="synonym">Donax arundinaceus</name>
    <dbReference type="NCBI Taxonomy" id="35708"/>
    <lineage>
        <taxon>Eukaryota</taxon>
        <taxon>Viridiplantae</taxon>
        <taxon>Streptophyta</taxon>
        <taxon>Embryophyta</taxon>
        <taxon>Tracheophyta</taxon>
        <taxon>Spermatophyta</taxon>
        <taxon>Magnoliopsida</taxon>
        <taxon>Liliopsida</taxon>
        <taxon>Poales</taxon>
        <taxon>Poaceae</taxon>
        <taxon>PACMAD clade</taxon>
        <taxon>Arundinoideae</taxon>
        <taxon>Arundineae</taxon>
        <taxon>Arundo</taxon>
    </lineage>
</organism>
<evidence type="ECO:0000313" key="1">
    <source>
        <dbReference type="EMBL" id="JAE25379.1"/>
    </source>
</evidence>
<accession>A0A0A9LUD0</accession>
<dbReference type="AlphaFoldDB" id="A0A0A9LUD0"/>